<protein>
    <recommendedName>
        <fullName evidence="3">F-box domain-containing protein</fullName>
    </recommendedName>
</protein>
<dbReference type="AlphaFoldDB" id="A0A9N9PZR6"/>
<keyword evidence="2" id="KW-1185">Reference proteome</keyword>
<dbReference type="Proteomes" id="UP000696280">
    <property type="component" value="Unassembled WGS sequence"/>
</dbReference>
<reference evidence="1" key="1">
    <citation type="submission" date="2021-07" db="EMBL/GenBank/DDBJ databases">
        <authorList>
            <person name="Durling M."/>
        </authorList>
    </citation>
    <scope>NUCLEOTIDE SEQUENCE</scope>
</reference>
<dbReference type="OrthoDB" id="3766406at2759"/>
<accession>A0A9N9PZR6</accession>
<gene>
    <name evidence="1" type="ORF">HYFRA_00013819</name>
</gene>
<evidence type="ECO:0008006" key="3">
    <source>
        <dbReference type="Google" id="ProtNLM"/>
    </source>
</evidence>
<sequence>MEKLKLLSKKLKSRLKSLKTKRPPNPQPTPKNLILQRLNSDIFLYLKQFLTPTSTTCLALTCKSLITILGCNHWRSLSLTSSTRSYKKELFSFLLLLESDDPDLITCRDCLILHKGDRNHYLPIAQVPRRKQECFFREFINGAYLYIHPYFYYGVFQMAMKKYRMGGDYQPFLDLLQFNGQPRLTDTFPSKTSAVARIINGCMIVRVQEDIFIPTRMELEHILKFYLPICPHKSLSGRDEDLDLPNGQLHRPQIHKSKLDTTFSKMKRCYSCGMEYEILIQLFEGVGWVIRVVKWMDVGEGRWPGDQGWWKYLGPRYCIHGPFPPALRQIASDDLAYHGPEIQSRKGSIARRFQGAGVGKHVMVVREEMEELRALVRLRSEPMITPYYQTTNSKPKLEISSDTPFLGKKS</sequence>
<organism evidence="1 2">
    <name type="scientific">Hymenoscyphus fraxineus</name>
    <dbReference type="NCBI Taxonomy" id="746836"/>
    <lineage>
        <taxon>Eukaryota</taxon>
        <taxon>Fungi</taxon>
        <taxon>Dikarya</taxon>
        <taxon>Ascomycota</taxon>
        <taxon>Pezizomycotina</taxon>
        <taxon>Leotiomycetes</taxon>
        <taxon>Helotiales</taxon>
        <taxon>Helotiaceae</taxon>
        <taxon>Hymenoscyphus</taxon>
    </lineage>
</organism>
<name>A0A9N9PZR6_9HELO</name>
<evidence type="ECO:0000313" key="1">
    <source>
        <dbReference type="EMBL" id="CAG8961358.1"/>
    </source>
</evidence>
<proteinExistence type="predicted"/>
<dbReference type="EMBL" id="CAJVRL010000107">
    <property type="protein sequence ID" value="CAG8961358.1"/>
    <property type="molecule type" value="Genomic_DNA"/>
</dbReference>
<comment type="caution">
    <text evidence="1">The sequence shown here is derived from an EMBL/GenBank/DDBJ whole genome shotgun (WGS) entry which is preliminary data.</text>
</comment>
<evidence type="ECO:0000313" key="2">
    <source>
        <dbReference type="Proteomes" id="UP000696280"/>
    </source>
</evidence>